<dbReference type="Pfam" id="PF00011">
    <property type="entry name" value="HSP20"/>
    <property type="match status" value="1"/>
</dbReference>
<protein>
    <recommendedName>
        <fullName evidence="8">SHSP domain-containing protein</fullName>
    </recommendedName>
</protein>
<dbReference type="InterPro" id="IPR008978">
    <property type="entry name" value="HSP20-like_chaperone"/>
</dbReference>
<keyword evidence="3" id="KW-0611">Plant defense</keyword>
<comment type="similarity">
    <text evidence="4 5">Belongs to the small heat shock protein (HSP20) family.</text>
</comment>
<reference evidence="9" key="1">
    <citation type="submission" date="2020-07" db="EMBL/GenBank/DDBJ databases">
        <title>Genome sequence and genetic diversity analysis of an under-domesticated orphan crop, white fonio (Digitaria exilis).</title>
        <authorList>
            <person name="Bennetzen J.L."/>
            <person name="Chen S."/>
            <person name="Ma X."/>
            <person name="Wang X."/>
            <person name="Yssel A.E.J."/>
            <person name="Chaluvadi S.R."/>
            <person name="Johnson M."/>
            <person name="Gangashetty P."/>
            <person name="Hamidou F."/>
            <person name="Sanogo M.D."/>
            <person name="Zwaenepoel A."/>
            <person name="Wallace J."/>
            <person name="Van De Peer Y."/>
            <person name="Van Deynze A."/>
        </authorList>
    </citation>
    <scope>NUCLEOTIDE SEQUENCE</scope>
    <source>
        <tissue evidence="9">Leaves</tissue>
    </source>
</reference>
<dbReference type="GO" id="GO:0034605">
    <property type="term" value="P:cellular response to heat"/>
    <property type="evidence" value="ECO:0007669"/>
    <property type="project" value="TreeGrafter"/>
</dbReference>
<comment type="caution">
    <text evidence="9">The sequence shown here is derived from an EMBL/GenBank/DDBJ whole genome shotgun (WGS) entry which is preliminary data.</text>
</comment>
<evidence type="ECO:0000256" key="2">
    <source>
        <dbReference type="ARBA" id="ARBA00022475"/>
    </source>
</evidence>
<name>A0A835B5V5_9POAL</name>
<evidence type="ECO:0000256" key="6">
    <source>
        <dbReference type="SAM" id="MobiDB-lite"/>
    </source>
</evidence>
<dbReference type="PROSITE" id="PS01031">
    <property type="entry name" value="SHSP"/>
    <property type="match status" value="1"/>
</dbReference>
<feature type="compositionally biased region" description="Basic and acidic residues" evidence="6">
    <location>
        <begin position="114"/>
        <end position="132"/>
    </location>
</feature>
<evidence type="ECO:0000313" key="10">
    <source>
        <dbReference type="Proteomes" id="UP000636709"/>
    </source>
</evidence>
<feature type="region of interest" description="Disordered" evidence="6">
    <location>
        <begin position="174"/>
        <end position="197"/>
    </location>
</feature>
<dbReference type="EMBL" id="JACEFO010002109">
    <property type="protein sequence ID" value="KAF8681695.1"/>
    <property type="molecule type" value="Genomic_DNA"/>
</dbReference>
<evidence type="ECO:0000256" key="1">
    <source>
        <dbReference type="ARBA" id="ARBA00004162"/>
    </source>
</evidence>
<dbReference type="InterPro" id="IPR002068">
    <property type="entry name" value="A-crystallin/Hsp20_dom"/>
</dbReference>
<dbReference type="AlphaFoldDB" id="A0A835B5V5"/>
<feature type="domain" description="SHSP" evidence="8">
    <location>
        <begin position="6"/>
        <end position="112"/>
    </location>
</feature>
<keyword evidence="7" id="KW-1133">Transmembrane helix</keyword>
<evidence type="ECO:0000259" key="8">
    <source>
        <dbReference type="PROSITE" id="PS01031"/>
    </source>
</evidence>
<evidence type="ECO:0000256" key="7">
    <source>
        <dbReference type="SAM" id="Phobius"/>
    </source>
</evidence>
<evidence type="ECO:0000313" key="9">
    <source>
        <dbReference type="EMBL" id="KAF8681695.1"/>
    </source>
</evidence>
<keyword evidence="10" id="KW-1185">Reference proteome</keyword>
<evidence type="ECO:0000256" key="3">
    <source>
        <dbReference type="ARBA" id="ARBA00022821"/>
    </source>
</evidence>
<comment type="subcellular location">
    <subcellularLocation>
        <location evidence="1">Cell membrane</location>
        <topology evidence="1">Single-pass membrane protein</topology>
    </subcellularLocation>
</comment>
<dbReference type="CDD" id="cd06464">
    <property type="entry name" value="ACD_sHsps-like"/>
    <property type="match status" value="1"/>
</dbReference>
<dbReference type="Gene3D" id="2.60.40.790">
    <property type="match status" value="1"/>
</dbReference>
<feature type="region of interest" description="Disordered" evidence="6">
    <location>
        <begin position="92"/>
        <end position="143"/>
    </location>
</feature>
<keyword evidence="2" id="KW-1003">Cell membrane</keyword>
<organism evidence="9 10">
    <name type="scientific">Digitaria exilis</name>
    <dbReference type="NCBI Taxonomy" id="1010633"/>
    <lineage>
        <taxon>Eukaryota</taxon>
        <taxon>Viridiplantae</taxon>
        <taxon>Streptophyta</taxon>
        <taxon>Embryophyta</taxon>
        <taxon>Tracheophyta</taxon>
        <taxon>Spermatophyta</taxon>
        <taxon>Magnoliopsida</taxon>
        <taxon>Liliopsida</taxon>
        <taxon>Poales</taxon>
        <taxon>Poaceae</taxon>
        <taxon>PACMAD clade</taxon>
        <taxon>Panicoideae</taxon>
        <taxon>Panicodae</taxon>
        <taxon>Paniceae</taxon>
        <taxon>Anthephorinae</taxon>
        <taxon>Digitaria</taxon>
    </lineage>
</organism>
<dbReference type="Proteomes" id="UP000636709">
    <property type="component" value="Unassembled WGS sequence"/>
</dbReference>
<dbReference type="SUPFAM" id="SSF49764">
    <property type="entry name" value="HSP20-like chaperones"/>
    <property type="match status" value="1"/>
</dbReference>
<dbReference type="OrthoDB" id="1431247at2759"/>
<accession>A0A835B5V5</accession>
<evidence type="ECO:0000256" key="5">
    <source>
        <dbReference type="RuleBase" id="RU003616"/>
    </source>
</evidence>
<feature type="transmembrane region" description="Helical" evidence="7">
    <location>
        <begin position="148"/>
        <end position="167"/>
    </location>
</feature>
<gene>
    <name evidence="9" type="ORF">HU200_045126</name>
</gene>
<dbReference type="PANTHER" id="PTHR43670">
    <property type="entry name" value="HEAT SHOCK PROTEIN 26"/>
    <property type="match status" value="1"/>
</dbReference>
<proteinExistence type="inferred from homology"/>
<keyword evidence="7" id="KW-0472">Membrane</keyword>
<feature type="compositionally biased region" description="Gly residues" evidence="6">
    <location>
        <begin position="174"/>
        <end position="191"/>
    </location>
</feature>
<dbReference type="GO" id="GO:0005886">
    <property type="term" value="C:plasma membrane"/>
    <property type="evidence" value="ECO:0007669"/>
    <property type="project" value="UniProtKB-SubCell"/>
</dbReference>
<sequence length="197" mass="21769">MEHERRTFEEYEPAVEWSHAADVDTVTISCPGFKRQELRVLVDNHLHMRVRGERPVAEGSAKWIRLQTTFDLPDNCDLDGIRSKFEKETLTVTLPKMSHPSPPDGSDPTTLDDQGNKEEEEKEKKGTVVEEEKPQEEEEASGKRPIRWLLVAVAGVLFVGITAYAVWRKLRSGGATGAGGHGPGELAGGAGSYVSEM</sequence>
<evidence type="ECO:0000256" key="4">
    <source>
        <dbReference type="PROSITE-ProRule" id="PRU00285"/>
    </source>
</evidence>
<dbReference type="PANTHER" id="PTHR43670:SF114">
    <property type="entry name" value="OS05G0592000 PROTEIN"/>
    <property type="match status" value="1"/>
</dbReference>
<keyword evidence="7" id="KW-0812">Transmembrane</keyword>
<dbReference type="GO" id="GO:0006952">
    <property type="term" value="P:defense response"/>
    <property type="evidence" value="ECO:0007669"/>
    <property type="project" value="UniProtKB-KW"/>
</dbReference>